<dbReference type="SUPFAM" id="SSF54909">
    <property type="entry name" value="Dimeric alpha+beta barrel"/>
    <property type="match status" value="1"/>
</dbReference>
<comment type="similarity">
    <text evidence="1">Belongs to the YciI family.</text>
</comment>
<evidence type="ECO:0000313" key="3">
    <source>
        <dbReference type="EMBL" id="MBB6448473.1"/>
    </source>
</evidence>
<dbReference type="Gene3D" id="3.30.70.1060">
    <property type="entry name" value="Dimeric alpha+beta barrel"/>
    <property type="match status" value="1"/>
</dbReference>
<gene>
    <name evidence="3" type="ORF">HNR44_000422</name>
</gene>
<dbReference type="EMBL" id="JACHHJ010000001">
    <property type="protein sequence ID" value="MBB6448473.1"/>
    <property type="molecule type" value="Genomic_DNA"/>
</dbReference>
<sequence length="94" mass="10526">MPAFAVLLPMKSQKLTEEYRSAHLDFLERLQEGGHVLARGPFVDGTGGLVIYQAPSAEAVETLVKEDPYVEHGARDYEIHEWAMVSNRWDLPGS</sequence>
<feature type="domain" description="YCII-related" evidence="2">
    <location>
        <begin position="12"/>
        <end position="82"/>
    </location>
</feature>
<name>A0A841PW30_9BACL</name>
<dbReference type="Pfam" id="PF03795">
    <property type="entry name" value="YCII"/>
    <property type="match status" value="1"/>
</dbReference>
<evidence type="ECO:0000256" key="1">
    <source>
        <dbReference type="ARBA" id="ARBA00007689"/>
    </source>
</evidence>
<protein>
    <recommendedName>
        <fullName evidence="2">YCII-related domain-containing protein</fullName>
    </recommendedName>
</protein>
<dbReference type="InterPro" id="IPR005545">
    <property type="entry name" value="YCII"/>
</dbReference>
<organism evidence="3 4">
    <name type="scientific">Geomicrobium halophilum</name>
    <dbReference type="NCBI Taxonomy" id="549000"/>
    <lineage>
        <taxon>Bacteria</taxon>
        <taxon>Bacillati</taxon>
        <taxon>Bacillota</taxon>
        <taxon>Bacilli</taxon>
        <taxon>Bacillales</taxon>
        <taxon>Geomicrobium</taxon>
    </lineage>
</organism>
<reference evidence="3 4" key="1">
    <citation type="submission" date="2020-08" db="EMBL/GenBank/DDBJ databases">
        <title>Genomic Encyclopedia of Type Strains, Phase IV (KMG-IV): sequencing the most valuable type-strain genomes for metagenomic binning, comparative biology and taxonomic classification.</title>
        <authorList>
            <person name="Goeker M."/>
        </authorList>
    </citation>
    <scope>NUCLEOTIDE SEQUENCE [LARGE SCALE GENOMIC DNA]</scope>
    <source>
        <strain evidence="3 4">DSM 21769</strain>
    </source>
</reference>
<dbReference type="Proteomes" id="UP000568839">
    <property type="component" value="Unassembled WGS sequence"/>
</dbReference>
<dbReference type="PANTHER" id="PTHR37828">
    <property type="entry name" value="GSR2449 PROTEIN"/>
    <property type="match status" value="1"/>
</dbReference>
<keyword evidence="4" id="KW-1185">Reference proteome</keyword>
<dbReference type="AlphaFoldDB" id="A0A841PW30"/>
<proteinExistence type="inferred from homology"/>
<dbReference type="InterPro" id="IPR011008">
    <property type="entry name" value="Dimeric_a/b-barrel"/>
</dbReference>
<dbReference type="RefSeq" id="WP_184402463.1">
    <property type="nucleotide sequence ID" value="NZ_JACHHJ010000001.1"/>
</dbReference>
<evidence type="ECO:0000313" key="4">
    <source>
        <dbReference type="Proteomes" id="UP000568839"/>
    </source>
</evidence>
<accession>A0A841PW30</accession>
<dbReference type="PANTHER" id="PTHR37828:SF1">
    <property type="entry name" value="YCII-RELATED DOMAIN-CONTAINING PROTEIN"/>
    <property type="match status" value="1"/>
</dbReference>
<comment type="caution">
    <text evidence="3">The sequence shown here is derived from an EMBL/GenBank/DDBJ whole genome shotgun (WGS) entry which is preliminary data.</text>
</comment>
<evidence type="ECO:0000259" key="2">
    <source>
        <dbReference type="Pfam" id="PF03795"/>
    </source>
</evidence>